<name>A0A6L2MIV6_TANCI</name>
<feature type="coiled-coil region" evidence="2">
    <location>
        <begin position="212"/>
        <end position="267"/>
    </location>
</feature>
<dbReference type="PROSITE" id="PS50297">
    <property type="entry name" value="ANK_REP_REGION"/>
    <property type="match status" value="1"/>
</dbReference>
<feature type="region of interest" description="Disordered" evidence="3">
    <location>
        <begin position="42"/>
        <end position="122"/>
    </location>
</feature>
<reference evidence="4" key="1">
    <citation type="journal article" date="2019" name="Sci. Rep.">
        <title>Draft genome of Tanacetum cinerariifolium, the natural source of mosquito coil.</title>
        <authorList>
            <person name="Yamashiro T."/>
            <person name="Shiraishi A."/>
            <person name="Satake H."/>
            <person name="Nakayama K."/>
        </authorList>
    </citation>
    <scope>NUCLEOTIDE SEQUENCE</scope>
</reference>
<dbReference type="SMART" id="SM00248">
    <property type="entry name" value="ANK"/>
    <property type="match status" value="2"/>
</dbReference>
<proteinExistence type="predicted"/>
<dbReference type="PANTHER" id="PTHR47303">
    <property type="match status" value="1"/>
</dbReference>
<gene>
    <name evidence="4" type="ORF">Tci_044143</name>
</gene>
<keyword evidence="1" id="KW-0040">ANK repeat</keyword>
<dbReference type="AlphaFoldDB" id="A0A6L2MIV6"/>
<dbReference type="SUPFAM" id="SSF90257">
    <property type="entry name" value="Myosin rod fragments"/>
    <property type="match status" value="1"/>
</dbReference>
<dbReference type="Gene3D" id="1.20.5.1700">
    <property type="match status" value="1"/>
</dbReference>
<sequence>MDLFNLISAPNPTKLKTGLRPHIAHEVPLLTATASRVIDMEDPDAATESSGTSSTIEKSPLDFDNENPSQKITEGVKEKIAVMGPPLSKKRRKRGNDGDDQNVPSKMLRKDHAASRSTQITIGGKSLASTGLEAGSTFFALAPQETPVDVRDPDPLSYATPPSIPEWDIAQSSHRAAVARDPDSEKSSSFTSLVGSRGNIYQPGWGVREEEIKKLDQEVHGLQNQKSNLKTILEAEADMKKAAEAKNADLTKELESLRTQFSDLHVNNHQLSQQVSDLQTQVTCKERIKAAFEEFKKYEDERVNSWCAKMDARLDALSIDFDEELYPHMLTAIAGRQWVIEHGLRLAVVKCGESPELRQAFANVVSIWLVKGMSEGLAHGIEHEKAGRDLEVVEAYDPEANSIYLQALQELKDLKYPIVDQLKGLKDAPMEVIMASLPLKSDSGEDAPKWIRDLRPSTSQLKIHVYPKEKFRVVCRTHEVGFAHHVRCDGIPVWVPAVAPQGLSILLTDAATQTETSEDDAWAEIKVGKLPQALEESLPHYKRGSVAPMNLEDGSTLLHVAAIGGKMEVVDILVKRNPELLLATDKEGHTPLALSVSNMHIKTSKCLFEHMKVHGYGALFEGQSGEELVVLAISCQDLVSLAEMIIKIYPDAILSDSDAVLTTLAQNFPCELNFWERRGDFMEELGDKIEPYEHRVKRVAE</sequence>
<evidence type="ECO:0000313" key="4">
    <source>
        <dbReference type="EMBL" id="GEU72165.1"/>
    </source>
</evidence>
<evidence type="ECO:0000256" key="2">
    <source>
        <dbReference type="SAM" id="Coils"/>
    </source>
</evidence>
<comment type="caution">
    <text evidence="4">The sequence shown here is derived from an EMBL/GenBank/DDBJ whole genome shotgun (WGS) entry which is preliminary data.</text>
</comment>
<feature type="repeat" description="ANK" evidence="1">
    <location>
        <begin position="553"/>
        <end position="585"/>
    </location>
</feature>
<dbReference type="Pfam" id="PF12796">
    <property type="entry name" value="Ank_2"/>
    <property type="match status" value="1"/>
</dbReference>
<dbReference type="EMBL" id="BKCJ010006438">
    <property type="protein sequence ID" value="GEU72165.1"/>
    <property type="molecule type" value="Genomic_DNA"/>
</dbReference>
<feature type="compositionally biased region" description="Polar residues" evidence="3">
    <location>
        <begin position="47"/>
        <end position="57"/>
    </location>
</feature>
<dbReference type="PANTHER" id="PTHR47303:SF1">
    <property type="entry name" value="NF-KAPPA-B INHIBITOR BETA"/>
    <property type="match status" value="1"/>
</dbReference>
<dbReference type="InterPro" id="IPR036770">
    <property type="entry name" value="Ankyrin_rpt-contain_sf"/>
</dbReference>
<evidence type="ECO:0000256" key="3">
    <source>
        <dbReference type="SAM" id="MobiDB-lite"/>
    </source>
</evidence>
<feature type="region of interest" description="Disordered" evidence="3">
    <location>
        <begin position="145"/>
        <end position="166"/>
    </location>
</feature>
<dbReference type="PROSITE" id="PS50088">
    <property type="entry name" value="ANK_REPEAT"/>
    <property type="match status" value="1"/>
</dbReference>
<accession>A0A6L2MIV6</accession>
<evidence type="ECO:0000256" key="1">
    <source>
        <dbReference type="PROSITE-ProRule" id="PRU00023"/>
    </source>
</evidence>
<organism evidence="4">
    <name type="scientific">Tanacetum cinerariifolium</name>
    <name type="common">Dalmatian daisy</name>
    <name type="synonym">Chrysanthemum cinerariifolium</name>
    <dbReference type="NCBI Taxonomy" id="118510"/>
    <lineage>
        <taxon>Eukaryota</taxon>
        <taxon>Viridiplantae</taxon>
        <taxon>Streptophyta</taxon>
        <taxon>Embryophyta</taxon>
        <taxon>Tracheophyta</taxon>
        <taxon>Spermatophyta</taxon>
        <taxon>Magnoliopsida</taxon>
        <taxon>eudicotyledons</taxon>
        <taxon>Gunneridae</taxon>
        <taxon>Pentapetalae</taxon>
        <taxon>asterids</taxon>
        <taxon>campanulids</taxon>
        <taxon>Asterales</taxon>
        <taxon>Asteraceae</taxon>
        <taxon>Asteroideae</taxon>
        <taxon>Anthemideae</taxon>
        <taxon>Anthemidinae</taxon>
        <taxon>Tanacetum</taxon>
    </lineage>
</organism>
<dbReference type="SUPFAM" id="SSF48403">
    <property type="entry name" value="Ankyrin repeat"/>
    <property type="match status" value="1"/>
</dbReference>
<protein>
    <submittedName>
        <fullName evidence="4">Ankyrin repeat-containing domain, PGG domain protein</fullName>
    </submittedName>
</protein>
<keyword evidence="2" id="KW-0175">Coiled coil</keyword>
<dbReference type="Gene3D" id="1.25.40.20">
    <property type="entry name" value="Ankyrin repeat-containing domain"/>
    <property type="match status" value="1"/>
</dbReference>
<dbReference type="InterPro" id="IPR002110">
    <property type="entry name" value="Ankyrin_rpt"/>
</dbReference>